<sequence>MAKNSPGLSSSWWAHPTATPPRASTPARPAPAPTSSTPTSTSTSTTAAPRALAFARSQALHRFEQACGRLRWKFIDLENSYKRANDPGQWEFGTVDAERNFKVDFHEFYVWIEQAIVLLFKVFGTTVERDSINAATDQNMRIGGKSAAAHAYHHNVLKTLDDETHPLHATLGRGDVNQALWKAKELRNRWKDAAEGRETPPLKMYHLSWIVTEVMKGLEDAYQVASARVSEELAAAEVGVTDQQRRVAELDEWEWMVEPMDWEA</sequence>
<dbReference type="STRING" id="98403.A0A151GJ65"/>
<keyword evidence="3" id="KW-1185">Reference proteome</keyword>
<dbReference type="RefSeq" id="XP_040656496.1">
    <property type="nucleotide sequence ID" value="XM_040801463.1"/>
</dbReference>
<proteinExistence type="predicted"/>
<organism evidence="2 3">
    <name type="scientific">Drechmeria coniospora</name>
    <name type="common">Nematophagous fungus</name>
    <name type="synonym">Meria coniospora</name>
    <dbReference type="NCBI Taxonomy" id="98403"/>
    <lineage>
        <taxon>Eukaryota</taxon>
        <taxon>Fungi</taxon>
        <taxon>Dikarya</taxon>
        <taxon>Ascomycota</taxon>
        <taxon>Pezizomycotina</taxon>
        <taxon>Sordariomycetes</taxon>
        <taxon>Hypocreomycetidae</taxon>
        <taxon>Hypocreales</taxon>
        <taxon>Ophiocordycipitaceae</taxon>
        <taxon>Drechmeria</taxon>
    </lineage>
</organism>
<feature type="region of interest" description="Disordered" evidence="1">
    <location>
        <begin position="1"/>
        <end position="47"/>
    </location>
</feature>
<evidence type="ECO:0000256" key="1">
    <source>
        <dbReference type="SAM" id="MobiDB-lite"/>
    </source>
</evidence>
<gene>
    <name evidence="2" type="ORF">DCS_04151</name>
</gene>
<evidence type="ECO:0008006" key="4">
    <source>
        <dbReference type="Google" id="ProtNLM"/>
    </source>
</evidence>
<feature type="compositionally biased region" description="Low complexity" evidence="1">
    <location>
        <begin position="16"/>
        <end position="47"/>
    </location>
</feature>
<comment type="caution">
    <text evidence="2">The sequence shown here is derived from an EMBL/GenBank/DDBJ whole genome shotgun (WGS) entry which is preliminary data.</text>
</comment>
<name>A0A151GJ65_DRECN</name>
<dbReference type="GeneID" id="63716794"/>
<evidence type="ECO:0000313" key="2">
    <source>
        <dbReference type="EMBL" id="KYK57144.1"/>
    </source>
</evidence>
<protein>
    <recommendedName>
        <fullName evidence="4">Fungal specific transcription factor</fullName>
    </recommendedName>
</protein>
<dbReference type="AlphaFoldDB" id="A0A151GJ65"/>
<dbReference type="InParanoid" id="A0A151GJ65"/>
<feature type="compositionally biased region" description="Polar residues" evidence="1">
    <location>
        <begin position="1"/>
        <end position="12"/>
    </location>
</feature>
<dbReference type="EMBL" id="LAYC01000002">
    <property type="protein sequence ID" value="KYK57144.1"/>
    <property type="molecule type" value="Genomic_DNA"/>
</dbReference>
<reference evidence="2 3" key="1">
    <citation type="journal article" date="2016" name="Sci. Rep.">
        <title>Insights into Adaptations to a Near-Obligate Nematode Endoparasitic Lifestyle from the Finished Genome of Drechmeria coniospora.</title>
        <authorList>
            <person name="Zhang L."/>
            <person name="Zhou Z."/>
            <person name="Guo Q."/>
            <person name="Fokkens L."/>
            <person name="Miskei M."/>
            <person name="Pocsi I."/>
            <person name="Zhang W."/>
            <person name="Chen M."/>
            <person name="Wang L."/>
            <person name="Sun Y."/>
            <person name="Donzelli B.G."/>
            <person name="Gibson D.M."/>
            <person name="Nelson D.R."/>
            <person name="Luo J.G."/>
            <person name="Rep M."/>
            <person name="Liu H."/>
            <person name="Yang S."/>
            <person name="Wang J."/>
            <person name="Krasnoff S.B."/>
            <person name="Xu Y."/>
            <person name="Molnar I."/>
            <person name="Lin M."/>
        </authorList>
    </citation>
    <scope>NUCLEOTIDE SEQUENCE [LARGE SCALE GENOMIC DNA]</scope>
    <source>
        <strain evidence="2 3">ARSEF 6962</strain>
    </source>
</reference>
<accession>A0A151GJ65</accession>
<evidence type="ECO:0000313" key="3">
    <source>
        <dbReference type="Proteomes" id="UP000076580"/>
    </source>
</evidence>
<dbReference type="Proteomes" id="UP000076580">
    <property type="component" value="Chromosome 02"/>
</dbReference>